<dbReference type="Proteomes" id="UP000075615">
    <property type="component" value="Unassembled WGS sequence"/>
</dbReference>
<dbReference type="AlphaFoldDB" id="A0A150XJW7"/>
<proteinExistence type="predicted"/>
<reference evidence="1 2" key="1">
    <citation type="submission" date="2016-01" db="EMBL/GenBank/DDBJ databases">
        <title>Genome sequencing of Roseivirga echinicomitans KMM 6058.</title>
        <authorList>
            <person name="Selvaratnam C."/>
            <person name="Thevarajoo S."/>
            <person name="Goh K.M."/>
            <person name="Ee R."/>
            <person name="Chan K.-G."/>
            <person name="Chong C.S."/>
        </authorList>
    </citation>
    <scope>NUCLEOTIDE SEQUENCE [LARGE SCALE GENOMIC DNA]</scope>
    <source>
        <strain evidence="1 2">KMM 6058</strain>
    </source>
</reference>
<dbReference type="RefSeq" id="WP_068414980.1">
    <property type="nucleotide sequence ID" value="NZ_LRDB01000012.1"/>
</dbReference>
<name>A0A150XJW7_9BACT</name>
<sequence>MAGLESAGKNDLLSREFILEIPGVCLGCIGSVEQFILDNVDTYSNRVGFILYDITSVKTTQIRFGGDITNKSNVYLDKGKVFDFEGNISLYPAILRLKGGSVESYELVSPENENAMENFYKELLP</sequence>
<evidence type="ECO:0000313" key="1">
    <source>
        <dbReference type="EMBL" id="KYG78962.1"/>
    </source>
</evidence>
<dbReference type="EMBL" id="LRDB01000012">
    <property type="protein sequence ID" value="KYG78962.1"/>
    <property type="molecule type" value="Genomic_DNA"/>
</dbReference>
<comment type="caution">
    <text evidence="1">The sequence shown here is derived from an EMBL/GenBank/DDBJ whole genome shotgun (WGS) entry which is preliminary data.</text>
</comment>
<protein>
    <submittedName>
        <fullName evidence="1">Uncharacterized protein</fullName>
    </submittedName>
</protein>
<accession>A0A150XJW7</accession>
<dbReference type="OrthoDB" id="826030at2"/>
<organism evidence="1 2">
    <name type="scientific">Roseivirga echinicomitans</name>
    <dbReference type="NCBI Taxonomy" id="296218"/>
    <lineage>
        <taxon>Bacteria</taxon>
        <taxon>Pseudomonadati</taxon>
        <taxon>Bacteroidota</taxon>
        <taxon>Cytophagia</taxon>
        <taxon>Cytophagales</taxon>
        <taxon>Roseivirgaceae</taxon>
        <taxon>Roseivirga</taxon>
    </lineage>
</organism>
<gene>
    <name evidence="1" type="ORF">AWN68_04855</name>
</gene>
<evidence type="ECO:0000313" key="2">
    <source>
        <dbReference type="Proteomes" id="UP000075615"/>
    </source>
</evidence>
<keyword evidence="2" id="KW-1185">Reference proteome</keyword>